<keyword evidence="10" id="KW-1003">Cell membrane</keyword>
<keyword evidence="13" id="KW-1185">Reference proteome</keyword>
<dbReference type="Pfam" id="PF04413">
    <property type="entry name" value="Glycos_transf_N"/>
    <property type="match status" value="1"/>
</dbReference>
<keyword evidence="10" id="KW-1133">Transmembrane helix</keyword>
<dbReference type="RefSeq" id="WP_078790914.1">
    <property type="nucleotide sequence ID" value="NZ_FUWR01000017.1"/>
</dbReference>
<dbReference type="PANTHER" id="PTHR42755:SF1">
    <property type="entry name" value="3-DEOXY-D-MANNO-OCTULOSONIC ACID TRANSFERASE, MITOCHONDRIAL-RELATED"/>
    <property type="match status" value="1"/>
</dbReference>
<evidence type="ECO:0000256" key="10">
    <source>
        <dbReference type="RuleBase" id="RU365103"/>
    </source>
</evidence>
<reference evidence="13" key="1">
    <citation type="submission" date="2017-02" db="EMBL/GenBank/DDBJ databases">
        <authorList>
            <person name="Varghese N."/>
            <person name="Submissions S."/>
        </authorList>
    </citation>
    <scope>NUCLEOTIDE SEQUENCE [LARGE SCALE GENOMIC DNA]</scope>
    <source>
        <strain evidence="13">ATCC BAA-34</strain>
    </source>
</reference>
<proteinExistence type="inferred from homology"/>
<dbReference type="OrthoDB" id="9789797at2"/>
<dbReference type="STRING" id="115783.SAMN02745119_02670"/>
<name>A0A1T4R4B6_9BACT</name>
<evidence type="ECO:0000313" key="13">
    <source>
        <dbReference type="Proteomes" id="UP000190102"/>
    </source>
</evidence>
<dbReference type="GO" id="GO:0005886">
    <property type="term" value="C:plasma membrane"/>
    <property type="evidence" value="ECO:0007669"/>
    <property type="project" value="UniProtKB-SubCell"/>
</dbReference>
<feature type="site" description="Transition state stabilizer" evidence="9">
    <location>
        <position position="134"/>
    </location>
</feature>
<dbReference type="GO" id="GO:0009244">
    <property type="term" value="P:lipopolysaccharide core region biosynthetic process"/>
    <property type="evidence" value="ECO:0007669"/>
    <property type="project" value="UniProtKB-UniRule"/>
</dbReference>
<sequence length="431" mass="48107">MNWSILYRILTLVALPFALLYHWYRSISRGRKSAFGERFGFLPFAARQRLAGQPVIWLHAVSVGEVIASRPLLKGLQRRYPEHRLLLSVTTETGRGVAEQDCLADVITYFPFDTHFAVCRLLDAVNPQAIVIMETEIWPVFTLEAQRRDIPLLLANGRISARSFPRYQRFSWFFRPVLQRFSGLGMQSKADLERILAIGAPEQRSKVLGNLKYDIPFSPVADDERHTLRQGYRIPADLAVFCIGSTHPGEEEQLLAVYQELLKQFDHLLLVLVPRHPERTAEVETVISDLGLPVLRRSALEQLSSGCHAGMVLLVDTVGELMKLYALSDLAYVGGSLVPTGGHNLLEPASRGIPIIFGPHMDNFQEITALTLEYGAGVQVADQQELLDAAADFLATPELRHVVGSNGLKLLRDSGGAVERHLAMLEEAMPQ</sequence>
<gene>
    <name evidence="12" type="ORF">SAMN02745119_02670</name>
</gene>
<dbReference type="GO" id="GO:0009245">
    <property type="term" value="P:lipid A biosynthetic process"/>
    <property type="evidence" value="ECO:0007669"/>
    <property type="project" value="TreeGrafter"/>
</dbReference>
<evidence type="ECO:0000256" key="9">
    <source>
        <dbReference type="PIRSR" id="PIRSR639901-2"/>
    </source>
</evidence>
<evidence type="ECO:0000256" key="2">
    <source>
        <dbReference type="ARBA" id="ARBA00006380"/>
    </source>
</evidence>
<dbReference type="UniPathway" id="UPA00958"/>
<evidence type="ECO:0000256" key="6">
    <source>
        <dbReference type="ARBA" id="ARBA00031445"/>
    </source>
</evidence>
<organism evidence="12 13">
    <name type="scientific">Trichlorobacter thiogenes</name>
    <dbReference type="NCBI Taxonomy" id="115783"/>
    <lineage>
        <taxon>Bacteria</taxon>
        <taxon>Pseudomonadati</taxon>
        <taxon>Thermodesulfobacteriota</taxon>
        <taxon>Desulfuromonadia</taxon>
        <taxon>Geobacterales</taxon>
        <taxon>Geobacteraceae</taxon>
        <taxon>Trichlorobacter</taxon>
    </lineage>
</organism>
<dbReference type="InterPro" id="IPR038107">
    <property type="entry name" value="Glycos_transf_N_sf"/>
</dbReference>
<comment type="similarity">
    <text evidence="2">Belongs to the glycosyltransferase group 1 family. Glycosyltransferase 30 subfamily.</text>
</comment>
<dbReference type="EMBL" id="FUWR01000017">
    <property type="protein sequence ID" value="SKA10726.1"/>
    <property type="molecule type" value="Genomic_DNA"/>
</dbReference>
<feature type="site" description="Transition state stabilizer" evidence="9">
    <location>
        <position position="212"/>
    </location>
</feature>
<evidence type="ECO:0000256" key="3">
    <source>
        <dbReference type="ARBA" id="ARBA00012621"/>
    </source>
</evidence>
<dbReference type="InterPro" id="IPR007507">
    <property type="entry name" value="Glycos_transf_N"/>
</dbReference>
<evidence type="ECO:0000256" key="8">
    <source>
        <dbReference type="PIRSR" id="PIRSR639901-1"/>
    </source>
</evidence>
<feature type="transmembrane region" description="Helical" evidence="10">
    <location>
        <begin position="6"/>
        <end position="24"/>
    </location>
</feature>
<dbReference type="Proteomes" id="UP000190102">
    <property type="component" value="Unassembled WGS sequence"/>
</dbReference>
<evidence type="ECO:0000313" key="12">
    <source>
        <dbReference type="EMBL" id="SKA10726.1"/>
    </source>
</evidence>
<keyword evidence="10" id="KW-0472">Membrane</keyword>
<dbReference type="AlphaFoldDB" id="A0A1T4R4B6"/>
<evidence type="ECO:0000256" key="5">
    <source>
        <dbReference type="ARBA" id="ARBA00022679"/>
    </source>
</evidence>
<dbReference type="EC" id="2.4.99.12" evidence="3 10"/>
<dbReference type="FunFam" id="3.40.50.2000:FF:000032">
    <property type="entry name" value="3-deoxy-D-manno-octulosonic acid transferase"/>
    <property type="match status" value="1"/>
</dbReference>
<dbReference type="GO" id="GO:0043842">
    <property type="term" value="F:Kdo transferase activity"/>
    <property type="evidence" value="ECO:0007669"/>
    <property type="project" value="UniProtKB-EC"/>
</dbReference>
<dbReference type="Gene3D" id="3.40.50.2000">
    <property type="entry name" value="Glycogen Phosphorylase B"/>
    <property type="match status" value="1"/>
</dbReference>
<comment type="catalytic activity">
    <reaction evidence="7 10">
        <text>lipid IVA (E. coli) + CMP-3-deoxy-beta-D-manno-octulosonate = alpha-Kdo-(2-&gt;6)-lipid IVA (E. coli) + CMP + H(+)</text>
        <dbReference type="Rhea" id="RHEA:28066"/>
        <dbReference type="ChEBI" id="CHEBI:15378"/>
        <dbReference type="ChEBI" id="CHEBI:58603"/>
        <dbReference type="ChEBI" id="CHEBI:60364"/>
        <dbReference type="ChEBI" id="CHEBI:60377"/>
        <dbReference type="ChEBI" id="CHEBI:85987"/>
        <dbReference type="EC" id="2.4.99.12"/>
    </reaction>
</comment>
<dbReference type="InterPro" id="IPR039901">
    <property type="entry name" value="Kdotransferase"/>
</dbReference>
<comment type="pathway">
    <text evidence="1 10">Bacterial outer membrane biogenesis; LPS core biosynthesis.</text>
</comment>
<keyword evidence="5 10" id="KW-0808">Transferase</keyword>
<protein>
    <recommendedName>
        <fullName evidence="4 10">3-deoxy-D-manno-octulosonic acid transferase</fullName>
        <shortName evidence="10">Kdo transferase</shortName>
        <ecNumber evidence="3 10">2.4.99.12</ecNumber>
    </recommendedName>
    <alternativeName>
        <fullName evidence="6 10">Lipid IV(A) 3-deoxy-D-manno-octulosonic acid transferase</fullName>
    </alternativeName>
</protein>
<dbReference type="PANTHER" id="PTHR42755">
    <property type="entry name" value="3-DEOXY-MANNO-OCTULOSONATE CYTIDYLYLTRANSFERASE"/>
    <property type="match status" value="1"/>
</dbReference>
<feature type="active site" description="Proton acceptor" evidence="8">
    <location>
        <position position="65"/>
    </location>
</feature>
<evidence type="ECO:0000256" key="1">
    <source>
        <dbReference type="ARBA" id="ARBA00004713"/>
    </source>
</evidence>
<accession>A0A1T4R4B6</accession>
<evidence type="ECO:0000256" key="7">
    <source>
        <dbReference type="ARBA" id="ARBA00049183"/>
    </source>
</evidence>
<dbReference type="SUPFAM" id="SSF53756">
    <property type="entry name" value="UDP-Glycosyltransferase/glycogen phosphorylase"/>
    <property type="match status" value="1"/>
</dbReference>
<comment type="subcellular location">
    <subcellularLocation>
        <location evidence="10">Cell membrane</location>
    </subcellularLocation>
</comment>
<dbReference type="Gene3D" id="3.40.50.11720">
    <property type="entry name" value="3-Deoxy-D-manno-octulosonic-acid transferase, N-terminal domain"/>
    <property type="match status" value="1"/>
</dbReference>
<keyword evidence="10" id="KW-0448">Lipopolysaccharide biosynthesis</keyword>
<comment type="function">
    <text evidence="10">Involved in lipopolysaccharide (LPS) biosynthesis. Catalyzes the transfer of 3-deoxy-D-manno-octulosonate (Kdo) residue(s) from CMP-Kdo to lipid IV(A), the tetraacyldisaccharide-1,4'-bisphosphate precursor of lipid A.</text>
</comment>
<evidence type="ECO:0000256" key="4">
    <source>
        <dbReference type="ARBA" id="ARBA00019077"/>
    </source>
</evidence>
<feature type="domain" description="3-deoxy-D-manno-octulosonic-acid transferase N-terminal" evidence="11">
    <location>
        <begin position="35"/>
        <end position="215"/>
    </location>
</feature>
<evidence type="ECO:0000259" key="11">
    <source>
        <dbReference type="Pfam" id="PF04413"/>
    </source>
</evidence>
<keyword evidence="10" id="KW-0812">Transmembrane</keyword>